<gene>
    <name evidence="2" type="ORF">H1V43_32250</name>
</gene>
<accession>A0A7W2HJB3</accession>
<evidence type="ECO:0000313" key="2">
    <source>
        <dbReference type="EMBL" id="MBA4865937.1"/>
    </source>
</evidence>
<feature type="region of interest" description="Disordered" evidence="1">
    <location>
        <begin position="76"/>
        <end position="114"/>
    </location>
</feature>
<organism evidence="2 3">
    <name type="scientific">Streptomyces himalayensis subsp. aureolus</name>
    <dbReference type="NCBI Taxonomy" id="2758039"/>
    <lineage>
        <taxon>Bacteria</taxon>
        <taxon>Bacillati</taxon>
        <taxon>Actinomycetota</taxon>
        <taxon>Actinomycetes</taxon>
        <taxon>Kitasatosporales</taxon>
        <taxon>Streptomycetaceae</taxon>
        <taxon>Streptomyces</taxon>
        <taxon>Streptomyces himalayensis</taxon>
    </lineage>
</organism>
<protein>
    <submittedName>
        <fullName evidence="2">Uncharacterized protein</fullName>
    </submittedName>
</protein>
<reference evidence="2 3" key="1">
    <citation type="submission" date="2020-07" db="EMBL/GenBank/DDBJ databases">
        <title>Streptomyces isolated from Indian soil.</title>
        <authorList>
            <person name="Mandal S."/>
            <person name="Maiti P.K."/>
        </authorList>
    </citation>
    <scope>NUCLEOTIDE SEQUENCE [LARGE SCALE GENOMIC DNA]</scope>
    <source>
        <strain evidence="2 3">PSKA54</strain>
    </source>
</reference>
<proteinExistence type="predicted"/>
<dbReference type="RefSeq" id="WP_181867374.1">
    <property type="nucleotide sequence ID" value="NZ_JACEQY010000049.1"/>
</dbReference>
<dbReference type="AlphaFoldDB" id="A0A7W2HJB3"/>
<comment type="caution">
    <text evidence="2">The sequence shown here is derived from an EMBL/GenBank/DDBJ whole genome shotgun (WGS) entry which is preliminary data.</text>
</comment>
<keyword evidence="3" id="KW-1185">Reference proteome</keyword>
<name>A0A7W2HJB3_9ACTN</name>
<dbReference type="EMBL" id="JACEQY010000049">
    <property type="protein sequence ID" value="MBA4865937.1"/>
    <property type="molecule type" value="Genomic_DNA"/>
</dbReference>
<evidence type="ECO:0000256" key="1">
    <source>
        <dbReference type="SAM" id="MobiDB-lite"/>
    </source>
</evidence>
<sequence>MTTPPAVGKTITVKVNQELYDDLAVMLRTGMTVTDAVRRAVFHMAEAYHNAWTTGAIPDGKQPIVNACVISGYDDDGTPMPLRPTGDATPRPTAVPPSAAQAAPRPTPVRRSAS</sequence>
<dbReference type="Proteomes" id="UP000586976">
    <property type="component" value="Unassembled WGS sequence"/>
</dbReference>
<evidence type="ECO:0000313" key="3">
    <source>
        <dbReference type="Proteomes" id="UP000586976"/>
    </source>
</evidence>